<evidence type="ECO:0000313" key="3">
    <source>
        <dbReference type="EMBL" id="KAJ8788850.1"/>
    </source>
</evidence>
<reference evidence="3 4" key="1">
    <citation type="submission" date="2022-11" db="EMBL/GenBank/DDBJ databases">
        <title>Whole genome sequence of Eschrichtius robustus ER-17-0199.</title>
        <authorList>
            <person name="Bruniche-Olsen A."/>
            <person name="Black A.N."/>
            <person name="Fields C.J."/>
            <person name="Walden K."/>
            <person name="Dewoody J.A."/>
        </authorList>
    </citation>
    <scope>NUCLEOTIDE SEQUENCE [LARGE SCALE GENOMIC DNA]</scope>
    <source>
        <strain evidence="3">ER-17-0199</strain>
        <tissue evidence="3">Blubber</tissue>
    </source>
</reference>
<keyword evidence="4" id="KW-1185">Reference proteome</keyword>
<gene>
    <name evidence="3" type="ORF">J1605_005146</name>
</gene>
<evidence type="ECO:0000256" key="1">
    <source>
        <dbReference type="SAM" id="MobiDB-lite"/>
    </source>
</evidence>
<dbReference type="Proteomes" id="UP001159641">
    <property type="component" value="Unassembled WGS sequence"/>
</dbReference>
<name>A0AB34HDM2_ESCRO</name>
<evidence type="ECO:0000259" key="2">
    <source>
        <dbReference type="Pfam" id="PF12001"/>
    </source>
</evidence>
<protein>
    <recommendedName>
        <fullName evidence="2">DUF3496 domain-containing protein</fullName>
    </recommendedName>
</protein>
<sequence length="276" mass="30216">MLVKQGGSNRGAKGCIIHKVSKNNTVACVRGCVEDRKGRSHLQCLSSSVTGARLQPVRKQAAQQEVSGGRASKASPAAPHRSPSLALPPEHTPPSVEKLSSTKLVPGAEKVGDRCSRLFLSAECLISLRTNERLAEISTKLLVEKQQNRSLLSTLTTRPVLEPPCVGNLNNSLVLNRNLTPGENLEISTSSSRPSNKSMETYLTKMQQEMEKNITRELEKGKEYNPFFFFSAAAECESGSYRASPLGATDESNLNQDLVLKTSQEYVQILKKNYMI</sequence>
<feature type="region of interest" description="Disordered" evidence="1">
    <location>
        <begin position="55"/>
        <end position="101"/>
    </location>
</feature>
<comment type="caution">
    <text evidence="3">The sequence shown here is derived from an EMBL/GenBank/DDBJ whole genome shotgun (WGS) entry which is preliminary data.</text>
</comment>
<accession>A0AB34HDM2</accession>
<organism evidence="3 4">
    <name type="scientific">Eschrichtius robustus</name>
    <name type="common">California gray whale</name>
    <name type="synonym">Eschrichtius gibbosus</name>
    <dbReference type="NCBI Taxonomy" id="9764"/>
    <lineage>
        <taxon>Eukaryota</taxon>
        <taxon>Metazoa</taxon>
        <taxon>Chordata</taxon>
        <taxon>Craniata</taxon>
        <taxon>Vertebrata</taxon>
        <taxon>Euteleostomi</taxon>
        <taxon>Mammalia</taxon>
        <taxon>Eutheria</taxon>
        <taxon>Laurasiatheria</taxon>
        <taxon>Artiodactyla</taxon>
        <taxon>Whippomorpha</taxon>
        <taxon>Cetacea</taxon>
        <taxon>Mysticeti</taxon>
        <taxon>Eschrichtiidae</taxon>
        <taxon>Eschrichtius</taxon>
    </lineage>
</organism>
<evidence type="ECO:0000313" key="4">
    <source>
        <dbReference type="Proteomes" id="UP001159641"/>
    </source>
</evidence>
<proteinExistence type="predicted"/>
<dbReference type="Pfam" id="PF12001">
    <property type="entry name" value="DUF3496"/>
    <property type="match status" value="1"/>
</dbReference>
<dbReference type="EMBL" id="JAIQCJ010001564">
    <property type="protein sequence ID" value="KAJ8788850.1"/>
    <property type="molecule type" value="Genomic_DNA"/>
</dbReference>
<dbReference type="InterPro" id="IPR021885">
    <property type="entry name" value="DUF3496"/>
</dbReference>
<dbReference type="AlphaFoldDB" id="A0AB34HDM2"/>
<feature type="domain" description="DUF3496" evidence="2">
    <location>
        <begin position="129"/>
        <end position="184"/>
    </location>
</feature>